<gene>
    <name evidence="1" type="ORF">LOK49_LG06G00449</name>
</gene>
<dbReference type="Proteomes" id="UP001060215">
    <property type="component" value="Chromosome 5"/>
</dbReference>
<dbReference type="EMBL" id="CM045762">
    <property type="protein sequence ID" value="KAI8010663.1"/>
    <property type="molecule type" value="Genomic_DNA"/>
</dbReference>
<comment type="caution">
    <text evidence="1">The sequence shown here is derived from an EMBL/GenBank/DDBJ whole genome shotgun (WGS) entry which is preliminary data.</text>
</comment>
<sequence length="179" mass="20291">MVICNFKSITKSSNFGSDYVIFDSPKLCRRLIGHVSLSDITSHGSKQSNAVLSSSDSICSQCIHNKASKLSSILEIDIVDPNTSPSYHLQSAIRSLKNLPRHFRPTPHDQRIELRDLCAQIFAREIIKTLNIAEASKELETGLFEEIRCSMLFNPTPPPLKLYIYLCMYSKEREREVES</sequence>
<evidence type="ECO:0000313" key="1">
    <source>
        <dbReference type="EMBL" id="KAI8010663.1"/>
    </source>
</evidence>
<proteinExistence type="predicted"/>
<organism evidence="1 2">
    <name type="scientific">Camellia lanceoleosa</name>
    <dbReference type="NCBI Taxonomy" id="1840588"/>
    <lineage>
        <taxon>Eukaryota</taxon>
        <taxon>Viridiplantae</taxon>
        <taxon>Streptophyta</taxon>
        <taxon>Embryophyta</taxon>
        <taxon>Tracheophyta</taxon>
        <taxon>Spermatophyta</taxon>
        <taxon>Magnoliopsida</taxon>
        <taxon>eudicotyledons</taxon>
        <taxon>Gunneridae</taxon>
        <taxon>Pentapetalae</taxon>
        <taxon>asterids</taxon>
        <taxon>Ericales</taxon>
        <taxon>Theaceae</taxon>
        <taxon>Camellia</taxon>
    </lineage>
</organism>
<keyword evidence="2" id="KW-1185">Reference proteome</keyword>
<name>A0ACC0HCR5_9ERIC</name>
<reference evidence="1 2" key="1">
    <citation type="journal article" date="2022" name="Plant J.">
        <title>Chromosome-level genome of Camellia lanceoleosa provides a valuable resource for understanding genome evolution and self-incompatibility.</title>
        <authorList>
            <person name="Gong W."/>
            <person name="Xiao S."/>
            <person name="Wang L."/>
            <person name="Liao Z."/>
            <person name="Chang Y."/>
            <person name="Mo W."/>
            <person name="Hu G."/>
            <person name="Li W."/>
            <person name="Zhao G."/>
            <person name="Zhu H."/>
            <person name="Hu X."/>
            <person name="Ji K."/>
            <person name="Xiang X."/>
            <person name="Song Q."/>
            <person name="Yuan D."/>
            <person name="Jin S."/>
            <person name="Zhang L."/>
        </authorList>
    </citation>
    <scope>NUCLEOTIDE SEQUENCE [LARGE SCALE GENOMIC DNA]</scope>
    <source>
        <strain evidence="1">SQ_2022a</strain>
    </source>
</reference>
<accession>A0ACC0HCR5</accession>
<protein>
    <submittedName>
        <fullName evidence="1">Uncharacterized protein</fullName>
    </submittedName>
</protein>
<evidence type="ECO:0000313" key="2">
    <source>
        <dbReference type="Proteomes" id="UP001060215"/>
    </source>
</evidence>